<dbReference type="InterPro" id="IPR000668">
    <property type="entry name" value="Peptidase_C1A_C"/>
</dbReference>
<evidence type="ECO:0000256" key="2">
    <source>
        <dbReference type="SAM" id="SignalP"/>
    </source>
</evidence>
<accession>F1SZ22</accession>
<dbReference type="Pfam" id="PF00112">
    <property type="entry name" value="Peptidase_C1"/>
    <property type="match status" value="1"/>
</dbReference>
<feature type="chain" id="PRO_5003275675" evidence="2">
    <location>
        <begin position="21"/>
        <end position="990"/>
    </location>
</feature>
<feature type="compositionally biased region" description="Low complexity" evidence="1">
    <location>
        <begin position="44"/>
        <end position="64"/>
    </location>
</feature>
<dbReference type="EMBL" id="AB576879">
    <property type="protein sequence ID" value="BAK08480.1"/>
    <property type="molecule type" value="Genomic_DNA"/>
</dbReference>
<feature type="compositionally biased region" description="Polar residues" evidence="1">
    <location>
        <begin position="888"/>
        <end position="898"/>
    </location>
</feature>
<dbReference type="CDD" id="cd02619">
    <property type="entry name" value="Peptidase_C1"/>
    <property type="match status" value="1"/>
</dbReference>
<sequence>MKYSFLVFLALCAAYGNNVAVFTTTQTSSGDSPVTQSTSTDQVTETGHVTSSGEGSHSGSSESGQKGSQADNLQSHGSNAQSYEPTNPQGGGSHSGGSYAAAASGSGSPSSPASPSAQAAASQVQPITKKAEIKSALLKNFTGVKVTGPCDTEVGLFLIPYIYISVKVADNNIELSTKFPNADNIMVQFSDDGKTMTNKCDNDPEKTFKFIVYLEDNILTLKWIVYPLSESNNKKADMKKYKLPNLETPITSIQVHSVMLQDDTVIYTSKDYSIKKDIPETCQQIMSACFLSGHIDIENCYTCNLLMYQKDTNDECFDYVSADFKNQFKEVKVQGQDDEDSNEYKLAQAIDGVLNSVYKIDTNGNQQLITAQEVDANVKEQLSYYCHVLKEVDTTGTLDVHTIGCVMEVFNNLVKLLQKHGEENYSTLELKLQNPAICLKNVNDWVLNKKGLVLPQLQNAGGHVYFGENIQAQNEQNCCHSTYEEGADGIIDLSIVQTNPHASSTPFTNHMFCNYDYCDKTKDTSSCMSKIEAEDQGVCATSWLFAAKLHLETIKCMKGYEHIPSSALYVANCLNNKAHDKCQAPSNPLEFLNTLEETKFLPTNSNLPYSYKAVNNVCPQPNSHWKNLWANVTLLDPQYQPNSVSTKGYTAYQSAHFNGNMDAFIKLVKSEVMNKGSVIAYVKAAGALSYDLNGKKVLSLCGGQTPDLAVNIIGYGNYINEEGVKKSYWLLRNSWGKYWADGGNFKVDMHGPHGCQQNFIHTAAVFNLDMPIAQSVTKKNNQLYSYHLKSSPDLYKNLYYSALGGSGSSPNHAIHGQEETVDGATSTLTVQGPETAPKGSVVGNTVSSEQAPEAEHTQVEGQPQQTGGSPTPPPSTPQQPTEKVENPTAPSSDASGDNSIEEVVNEQLPQIIHVLKHIKQTKMVTRAVTYEGDYELGDHSCIRTEASSVEKLDECLQFCNENFYKCKGTISPGYCLTKLHETNDCNFCSV</sequence>
<dbReference type="AlphaFoldDB" id="F1SZ22"/>
<dbReference type="GO" id="GO:0006508">
    <property type="term" value="P:proteolysis"/>
    <property type="evidence" value="ECO:0007669"/>
    <property type="project" value="InterPro"/>
</dbReference>
<gene>
    <name evidence="4" type="primary">Pfr-SERA2</name>
</gene>
<dbReference type="VEuPathDB" id="PlasmoDB:AK88_03814"/>
<reference evidence="4" key="1">
    <citation type="journal article" date="2011" name="PLoS ONE">
        <title>Clues to Evolution of the SERA Multigene Family in 18 Plasmodium Species.</title>
        <authorList>
            <person name="Arisue N."/>
            <person name="Kawai S."/>
            <person name="Hirai M."/>
            <person name="Palacpac N.M.Q."/>
            <person name="Jia M."/>
            <person name="Kaneko A."/>
            <person name="Tanabe K."/>
            <person name="Horii T."/>
        </authorList>
    </citation>
    <scope>NUCLEOTIDE SEQUENCE</scope>
    <source>
        <strain evidence="4">Hackeri</strain>
    </source>
</reference>
<feature type="signal peptide" evidence="2">
    <location>
        <begin position="1"/>
        <end position="20"/>
    </location>
</feature>
<name>F1SZ22_PLAFR</name>
<proteinExistence type="predicted"/>
<feature type="compositionally biased region" description="Low complexity" evidence="1">
    <location>
        <begin position="96"/>
        <end position="122"/>
    </location>
</feature>
<dbReference type="InterPro" id="IPR038765">
    <property type="entry name" value="Papain-like_cys_pep_sf"/>
</dbReference>
<dbReference type="GO" id="GO:0008234">
    <property type="term" value="F:cysteine-type peptidase activity"/>
    <property type="evidence" value="ECO:0007669"/>
    <property type="project" value="InterPro"/>
</dbReference>
<keyword evidence="2" id="KW-0732">Signal</keyword>
<feature type="region of interest" description="Disordered" evidence="1">
    <location>
        <begin position="828"/>
        <end position="898"/>
    </location>
</feature>
<feature type="region of interest" description="Disordered" evidence="1">
    <location>
        <begin position="25"/>
        <end position="122"/>
    </location>
</feature>
<feature type="domain" description="Peptidase C1A papain C-terminal" evidence="3">
    <location>
        <begin position="514"/>
        <end position="766"/>
    </location>
</feature>
<protein>
    <submittedName>
        <fullName evidence="4">Putative papain-like cysteine prorease</fullName>
    </submittedName>
</protein>
<evidence type="ECO:0000313" key="4">
    <source>
        <dbReference type="EMBL" id="BAK08480.1"/>
    </source>
</evidence>
<evidence type="ECO:0000259" key="3">
    <source>
        <dbReference type="SMART" id="SM00645"/>
    </source>
</evidence>
<dbReference type="SUPFAM" id="SSF54001">
    <property type="entry name" value="Cysteine proteinases"/>
    <property type="match status" value="1"/>
</dbReference>
<dbReference type="Gene3D" id="3.90.70.10">
    <property type="entry name" value="Cysteine proteinases"/>
    <property type="match status" value="1"/>
</dbReference>
<dbReference type="SMART" id="SM00645">
    <property type="entry name" value="Pept_C1"/>
    <property type="match status" value="1"/>
</dbReference>
<organism evidence="4">
    <name type="scientific">Plasmodium fragile</name>
    <dbReference type="NCBI Taxonomy" id="5857"/>
    <lineage>
        <taxon>Eukaryota</taxon>
        <taxon>Sar</taxon>
        <taxon>Alveolata</taxon>
        <taxon>Apicomplexa</taxon>
        <taxon>Aconoidasida</taxon>
        <taxon>Haemosporida</taxon>
        <taxon>Plasmodiidae</taxon>
        <taxon>Plasmodium</taxon>
        <taxon>Plasmodium (Plasmodium)</taxon>
    </lineage>
</organism>
<evidence type="ECO:0000256" key="1">
    <source>
        <dbReference type="SAM" id="MobiDB-lite"/>
    </source>
</evidence>
<feature type="compositionally biased region" description="Polar residues" evidence="1">
    <location>
        <begin position="25"/>
        <end position="43"/>
    </location>
</feature>
<feature type="compositionally biased region" description="Polar residues" evidence="1">
    <location>
        <begin position="65"/>
        <end position="87"/>
    </location>
</feature>